<dbReference type="InterPro" id="IPR013517">
    <property type="entry name" value="FG-GAP"/>
</dbReference>
<dbReference type="PANTHER" id="PTHR46580:SF4">
    <property type="entry name" value="ATP_GTP-BINDING PROTEIN"/>
    <property type="match status" value="1"/>
</dbReference>
<dbReference type="PRINTS" id="PR00313">
    <property type="entry name" value="CABNDNGRPT"/>
</dbReference>
<dbReference type="SUPFAM" id="SSF69318">
    <property type="entry name" value="Integrin alpha N-terminal domain"/>
    <property type="match status" value="2"/>
</dbReference>
<keyword evidence="1" id="KW-0732">Signal</keyword>
<dbReference type="PANTHER" id="PTHR46580">
    <property type="entry name" value="SENSOR KINASE-RELATED"/>
    <property type="match status" value="1"/>
</dbReference>
<dbReference type="AlphaFoldDB" id="A0A931H8M3"/>
<dbReference type="Gene3D" id="2.130.10.130">
    <property type="entry name" value="Integrin alpha, N-terminal"/>
    <property type="match status" value="3"/>
</dbReference>
<dbReference type="Pfam" id="PF13517">
    <property type="entry name" value="FG-GAP_3"/>
    <property type="match status" value="2"/>
</dbReference>
<accession>A0A931H8M3</accession>
<protein>
    <submittedName>
        <fullName evidence="2">VCBS repeat-containing protein</fullName>
    </submittedName>
</protein>
<organism evidence="2 3">
    <name type="scientific">Caenimonas aquaedulcis</name>
    <dbReference type="NCBI Taxonomy" id="2793270"/>
    <lineage>
        <taxon>Bacteria</taxon>
        <taxon>Pseudomonadati</taxon>
        <taxon>Pseudomonadota</taxon>
        <taxon>Betaproteobacteria</taxon>
        <taxon>Burkholderiales</taxon>
        <taxon>Comamonadaceae</taxon>
        <taxon>Caenimonas</taxon>
    </lineage>
</organism>
<proteinExistence type="predicted"/>
<sequence>MSDYHGTAGDDTINESALGFTDHVTIYGGAGNDTVTLGFGSVVGQQGNDTLIGTTRWSTAAYWDSPAPVTVNFATGKVLDGWGTTDTLVDLWTVHLGSGNNQVTGSDHDESVWPTAPGSNSIDLGGGTDTVTYYGAKASEATVTYDAAQHAFTVVKHFANGVTGTDVLRNVEAVVFRATDNSEEVLDTYRFTGPFGPYATAAIPSGNGIQQLLQGDFNGDGKVDIWVARIDDATTGDVYSPAQILLGDGAGHFTDGTSQVFSGVIPSTQYGPRIAGADFNADGITDVFIPDFGPDKAPFNGGQNRLFVSAGGHLTDQSAQLGQRLTQGHGVSIGDIDGNGFPDVLVDGLNDPSGRANEVILSNGQGGFTTNTSLFPSVVQKPGTWAGGNTWSYAGDLNADGMTDIVLGTWENTGGPTRLLLASAPGVFTNAGVHTLPDTGVSEPTIVAISPIDLNGDGLRDLVLSATNGGERSQFYQVPYLQFLVNQGGGNFSDETALRFAQDPANHAGYWYKFVEIADVNGDGADDILAVTNNEYGDSADLLMNDGSGHFSIARTFLGHRIVHVMDVNGDAIPELVAATGSVLTVFQNDIFTGRIGQLVFHPGERPEHIAGGAGIDTAVYADAATSYTLSHAGAAWSVTRTGLDVDTLNGVERLSFADHKVALDLEGHAGVIARYLGAVFGAASVHDMTYAGIGLSLIDGGTSEADLMQLALGVRFTPGTSNSQWVSAVYQNVVGVAPSAGELAHFTGMLDSGAYSRVELAQLAAAQDVNAAHIELATLVGVTGLAYV</sequence>
<dbReference type="Proteomes" id="UP000651050">
    <property type="component" value="Unassembled WGS sequence"/>
</dbReference>
<dbReference type="EMBL" id="JADWYS010000001">
    <property type="protein sequence ID" value="MBG9390412.1"/>
    <property type="molecule type" value="Genomic_DNA"/>
</dbReference>
<dbReference type="RefSeq" id="WP_196988151.1">
    <property type="nucleotide sequence ID" value="NZ_JADWYS010000001.1"/>
</dbReference>
<dbReference type="InterPro" id="IPR028994">
    <property type="entry name" value="Integrin_alpha_N"/>
</dbReference>
<keyword evidence="3" id="KW-1185">Reference proteome</keyword>
<name>A0A931H8M3_9BURK</name>
<comment type="caution">
    <text evidence="2">The sequence shown here is derived from an EMBL/GenBank/DDBJ whole genome shotgun (WGS) entry which is preliminary data.</text>
</comment>
<gene>
    <name evidence="2" type="ORF">I5803_20445</name>
</gene>
<evidence type="ECO:0000313" key="2">
    <source>
        <dbReference type="EMBL" id="MBG9390412.1"/>
    </source>
</evidence>
<evidence type="ECO:0000313" key="3">
    <source>
        <dbReference type="Proteomes" id="UP000651050"/>
    </source>
</evidence>
<reference evidence="2" key="1">
    <citation type="submission" date="2020-11" db="EMBL/GenBank/DDBJ databases">
        <title>Bacterial whole genome sequence for Caenimonas sp. DR4.4.</title>
        <authorList>
            <person name="Le V."/>
            <person name="Ko S.-R."/>
            <person name="Ahn C.-Y."/>
            <person name="Oh H.-M."/>
        </authorList>
    </citation>
    <scope>NUCLEOTIDE SEQUENCE</scope>
    <source>
        <strain evidence="2">DR4.4</strain>
    </source>
</reference>
<evidence type="ECO:0000256" key="1">
    <source>
        <dbReference type="ARBA" id="ARBA00022729"/>
    </source>
</evidence>